<dbReference type="OrthoDB" id="5407709at2759"/>
<dbReference type="EMBL" id="PYWC01000074">
    <property type="protein sequence ID" value="PWW73782.1"/>
    <property type="molecule type" value="Genomic_DNA"/>
</dbReference>
<dbReference type="AlphaFoldDB" id="A0A317SHA1"/>
<dbReference type="Proteomes" id="UP000246991">
    <property type="component" value="Unassembled WGS sequence"/>
</dbReference>
<proteinExistence type="predicted"/>
<protein>
    <submittedName>
        <fullName evidence="1">Uncharacterized protein</fullName>
    </submittedName>
</protein>
<comment type="caution">
    <text evidence="1">The sequence shown here is derived from an EMBL/GenBank/DDBJ whole genome shotgun (WGS) entry which is preliminary data.</text>
</comment>
<evidence type="ECO:0000313" key="2">
    <source>
        <dbReference type="Proteomes" id="UP000246991"/>
    </source>
</evidence>
<reference evidence="1 2" key="1">
    <citation type="submission" date="2018-03" db="EMBL/GenBank/DDBJ databases">
        <title>Genomes of Pezizomycetes fungi and the evolution of truffles.</title>
        <authorList>
            <person name="Murat C."/>
            <person name="Payen T."/>
            <person name="Noel B."/>
            <person name="Kuo A."/>
            <person name="Martin F.M."/>
        </authorList>
    </citation>
    <scope>NUCLEOTIDE SEQUENCE [LARGE SCALE GENOMIC DNA]</scope>
    <source>
        <strain evidence="1">091103-1</strain>
    </source>
</reference>
<accession>A0A317SHA1</accession>
<organism evidence="1 2">
    <name type="scientific">Tuber magnatum</name>
    <name type="common">white Piedmont truffle</name>
    <dbReference type="NCBI Taxonomy" id="42249"/>
    <lineage>
        <taxon>Eukaryota</taxon>
        <taxon>Fungi</taxon>
        <taxon>Dikarya</taxon>
        <taxon>Ascomycota</taxon>
        <taxon>Pezizomycotina</taxon>
        <taxon>Pezizomycetes</taxon>
        <taxon>Pezizales</taxon>
        <taxon>Tuberaceae</taxon>
        <taxon>Tuber</taxon>
    </lineage>
</organism>
<keyword evidence="2" id="KW-1185">Reference proteome</keyword>
<sequence>MARKSLETIRKTRIPKHITKISMTPRKYYGLKVYIKSIIVPGTPAFDCKRLGYGNNKKTYHLWLHNTLEEIGPRFFPSGARGLAWPGDYDQIYKAVHQVVRVLSVGIRRNYKKRELRAIQRDSDSDETEMAQDDKLLEGAAGGDIDAEEDVTVVDEGERHAQWEQEEEKMKEIMTIADQENQVDDVVEEEMDAEPIELEDLLGL</sequence>
<gene>
    <name evidence="1" type="ORF">C7212DRAFT_330414</name>
</gene>
<evidence type="ECO:0000313" key="1">
    <source>
        <dbReference type="EMBL" id="PWW73782.1"/>
    </source>
</evidence>
<feature type="non-terminal residue" evidence="1">
    <location>
        <position position="204"/>
    </location>
</feature>
<name>A0A317SHA1_9PEZI</name>